<evidence type="ECO:0000256" key="2">
    <source>
        <dbReference type="SAM" id="Phobius"/>
    </source>
</evidence>
<proteinExistence type="predicted"/>
<reference evidence="3 4" key="1">
    <citation type="submission" date="2023-03" db="EMBL/GenBank/DDBJ databases">
        <title>Bacillus Genome Sequencing.</title>
        <authorList>
            <person name="Dunlap C."/>
        </authorList>
    </citation>
    <scope>NUCLEOTIDE SEQUENCE [LARGE SCALE GENOMIC DNA]</scope>
    <source>
        <strain evidence="3 4">B-4107</strain>
    </source>
</reference>
<protein>
    <submittedName>
        <fullName evidence="3">LPXTG cell wall anchor domain-containing protein</fullName>
    </submittedName>
</protein>
<keyword evidence="4" id="KW-1185">Reference proteome</keyword>
<feature type="non-terminal residue" evidence="3">
    <location>
        <position position="1"/>
    </location>
</feature>
<keyword evidence="2" id="KW-1133">Transmembrane helix</keyword>
<feature type="compositionally biased region" description="Basic and acidic residues" evidence="1">
    <location>
        <begin position="8"/>
        <end position="22"/>
    </location>
</feature>
<dbReference type="Proteomes" id="UP001341820">
    <property type="component" value="Unassembled WGS sequence"/>
</dbReference>
<name>A0ABU6NPM3_9BACI</name>
<evidence type="ECO:0000313" key="4">
    <source>
        <dbReference type="Proteomes" id="UP001341820"/>
    </source>
</evidence>
<dbReference type="EMBL" id="JAROAS010000052">
    <property type="protein sequence ID" value="MED4130116.1"/>
    <property type="molecule type" value="Genomic_DNA"/>
</dbReference>
<feature type="transmembrane region" description="Helical" evidence="2">
    <location>
        <begin position="44"/>
        <end position="65"/>
    </location>
</feature>
<evidence type="ECO:0000313" key="3">
    <source>
        <dbReference type="EMBL" id="MED4130116.1"/>
    </source>
</evidence>
<accession>A0ABU6NPM3</accession>
<keyword evidence="2" id="KW-0472">Membrane</keyword>
<gene>
    <name evidence="3" type="ORF">P5F74_18540</name>
</gene>
<dbReference type="RefSeq" id="WP_328238726.1">
    <property type="nucleotide sequence ID" value="NZ_JAROAS010000052.1"/>
</dbReference>
<sequence>ADADADADADKDRDYERIDNRYGGDSGKGYDGSGDKLPKTATHAWAYGAAGVVALLSGLFARVFGRNRKNG</sequence>
<keyword evidence="2" id="KW-0812">Transmembrane</keyword>
<feature type="region of interest" description="Disordered" evidence="1">
    <location>
        <begin position="1"/>
        <end position="35"/>
    </location>
</feature>
<comment type="caution">
    <text evidence="3">The sequence shown here is derived from an EMBL/GenBank/DDBJ whole genome shotgun (WGS) entry which is preliminary data.</text>
</comment>
<organism evidence="3 4">
    <name type="scientific">Shouchella miscanthi</name>
    <dbReference type="NCBI Taxonomy" id="2598861"/>
    <lineage>
        <taxon>Bacteria</taxon>
        <taxon>Bacillati</taxon>
        <taxon>Bacillota</taxon>
        <taxon>Bacilli</taxon>
        <taxon>Bacillales</taxon>
        <taxon>Bacillaceae</taxon>
        <taxon>Shouchella</taxon>
    </lineage>
</organism>
<dbReference type="NCBIfam" id="TIGR01167">
    <property type="entry name" value="LPXTG_anchor"/>
    <property type="match status" value="1"/>
</dbReference>
<evidence type="ECO:0000256" key="1">
    <source>
        <dbReference type="SAM" id="MobiDB-lite"/>
    </source>
</evidence>